<evidence type="ECO:0008006" key="4">
    <source>
        <dbReference type="Google" id="ProtNLM"/>
    </source>
</evidence>
<dbReference type="OrthoDB" id="1334341at2"/>
<name>A0A345H994_9FLAO</name>
<evidence type="ECO:0000256" key="1">
    <source>
        <dbReference type="SAM" id="Phobius"/>
    </source>
</evidence>
<dbReference type="RefSeq" id="WP_114676917.1">
    <property type="nucleotide sequence ID" value="NZ_CP031188.1"/>
</dbReference>
<keyword evidence="1" id="KW-0812">Transmembrane</keyword>
<dbReference type="KEGG" id="fat:DVK85_02500"/>
<feature type="transmembrane region" description="Helical" evidence="1">
    <location>
        <begin position="221"/>
        <end position="245"/>
    </location>
</feature>
<dbReference type="AlphaFoldDB" id="A0A345H994"/>
<feature type="transmembrane region" description="Helical" evidence="1">
    <location>
        <begin position="112"/>
        <end position="129"/>
    </location>
</feature>
<feature type="transmembrane region" description="Helical" evidence="1">
    <location>
        <begin position="12"/>
        <end position="29"/>
    </location>
</feature>
<feature type="transmembrane region" description="Helical" evidence="1">
    <location>
        <begin position="315"/>
        <end position="340"/>
    </location>
</feature>
<feature type="transmembrane region" description="Helical" evidence="1">
    <location>
        <begin position="36"/>
        <end position="52"/>
    </location>
</feature>
<dbReference type="Proteomes" id="UP000253951">
    <property type="component" value="Chromosome"/>
</dbReference>
<feature type="transmembrane region" description="Helical" evidence="1">
    <location>
        <begin position="189"/>
        <end position="215"/>
    </location>
</feature>
<keyword evidence="3" id="KW-1185">Reference proteome</keyword>
<accession>A0A345H994</accession>
<feature type="transmembrane region" description="Helical" evidence="1">
    <location>
        <begin position="292"/>
        <end position="309"/>
    </location>
</feature>
<sequence length="430" mass="49208">MKENQTKGLSILLLFISPLLGLFCGIKYLSWKNRKLIIILFFIMYGSLLQYGEGSDAAAYVRLLDGYAQMSLSDFFIRLKQIILLDPLPDSPNDVYVHTLAFFTSSIMQAKFLFFPIVAGIYGYFYVMAMSKILVWEKHKHLTIGLLFIILLFIIHRSVTSFQTVRTWTGMWVLFNGVLGYHQTKNKKYLLLMLCTPLIHFAYFIISLPAFIAIYYKRVSFLVIIGIYFLSFLGSINGGGAIDIAKDNSLAKEKMSSYYRENQYGESIDPIMVLREKTQSVWYARYGKTDSVYYGGQAFTFFIILAGFYRKMKPIELALFATGLLTASLANFGSFSYAFYSRTMANAVIYILATVTLMAIRGAFDKGIVRKYETINFFKWVCILVFVPKIVYFIADFLVRTSIFIVGLPFVGWIDENLNESIRGTIGEFL</sequence>
<reference evidence="2 3" key="1">
    <citation type="submission" date="2018-07" db="EMBL/GenBank/DDBJ databases">
        <title>Complete genome sequence of Flavobacterium arcticum type strain SM1502T.</title>
        <authorList>
            <person name="Li Y."/>
            <person name="Li D.-D."/>
        </authorList>
    </citation>
    <scope>NUCLEOTIDE SEQUENCE [LARGE SCALE GENOMIC DNA]</scope>
    <source>
        <strain evidence="2 3">SM1502</strain>
    </source>
</reference>
<feature type="transmembrane region" description="Helical" evidence="1">
    <location>
        <begin position="376"/>
        <end position="395"/>
    </location>
</feature>
<proteinExistence type="predicted"/>
<evidence type="ECO:0000313" key="2">
    <source>
        <dbReference type="EMBL" id="AXG73154.1"/>
    </source>
</evidence>
<feature type="transmembrane region" description="Helical" evidence="1">
    <location>
        <begin position="141"/>
        <end position="159"/>
    </location>
</feature>
<protein>
    <recommendedName>
        <fullName evidence="4">EpsG family protein</fullName>
    </recommendedName>
</protein>
<keyword evidence="1" id="KW-0472">Membrane</keyword>
<organism evidence="2 3">
    <name type="scientific">Flavobacterium arcticum</name>
    <dbReference type="NCBI Taxonomy" id="1784713"/>
    <lineage>
        <taxon>Bacteria</taxon>
        <taxon>Pseudomonadati</taxon>
        <taxon>Bacteroidota</taxon>
        <taxon>Flavobacteriia</taxon>
        <taxon>Flavobacteriales</taxon>
        <taxon>Flavobacteriaceae</taxon>
        <taxon>Flavobacterium</taxon>
    </lineage>
</organism>
<gene>
    <name evidence="2" type="ORF">DVK85_02500</name>
</gene>
<keyword evidence="1" id="KW-1133">Transmembrane helix</keyword>
<evidence type="ECO:0000313" key="3">
    <source>
        <dbReference type="Proteomes" id="UP000253951"/>
    </source>
</evidence>
<feature type="transmembrane region" description="Helical" evidence="1">
    <location>
        <begin position="347"/>
        <end position="364"/>
    </location>
</feature>
<dbReference type="EMBL" id="CP031188">
    <property type="protein sequence ID" value="AXG73154.1"/>
    <property type="molecule type" value="Genomic_DNA"/>
</dbReference>